<keyword evidence="2" id="KW-1185">Reference proteome</keyword>
<accession>K9VPV2</accession>
<dbReference type="HOGENOM" id="CLU_101369_1_1_3"/>
<organism evidence="1 2">
    <name type="scientific">Phormidium nigroviride PCC 7112</name>
    <dbReference type="NCBI Taxonomy" id="179408"/>
    <lineage>
        <taxon>Bacteria</taxon>
        <taxon>Bacillati</taxon>
        <taxon>Cyanobacteriota</taxon>
        <taxon>Cyanophyceae</taxon>
        <taxon>Oscillatoriophycideae</taxon>
        <taxon>Oscillatoriales</taxon>
        <taxon>Oscillatoriaceae</taxon>
        <taxon>Phormidium</taxon>
    </lineage>
</organism>
<dbReference type="AlphaFoldDB" id="K9VPV2"/>
<protein>
    <submittedName>
        <fullName evidence="1">Uncharacterized protein</fullName>
    </submittedName>
</protein>
<dbReference type="EMBL" id="CP003614">
    <property type="protein sequence ID" value="AFZ09981.1"/>
    <property type="molecule type" value="Genomic_DNA"/>
</dbReference>
<evidence type="ECO:0000313" key="2">
    <source>
        <dbReference type="Proteomes" id="UP000010478"/>
    </source>
</evidence>
<dbReference type="Proteomes" id="UP000010478">
    <property type="component" value="Chromosome"/>
</dbReference>
<evidence type="ECO:0000313" key="1">
    <source>
        <dbReference type="EMBL" id="AFZ09981.1"/>
    </source>
</evidence>
<gene>
    <name evidence="1" type="ORF">Osc7112_5771</name>
</gene>
<dbReference type="InterPro" id="IPR025478">
    <property type="entry name" value="COP23"/>
</dbReference>
<dbReference type="PATRIC" id="fig|179408.3.peg.7204"/>
<reference evidence="1 2" key="1">
    <citation type="submission" date="2012-05" db="EMBL/GenBank/DDBJ databases">
        <title>Finished chromosome of genome of Oscillatoria sp. PCC 7112.</title>
        <authorList>
            <consortium name="US DOE Joint Genome Institute"/>
            <person name="Gugger M."/>
            <person name="Coursin T."/>
            <person name="Rippka R."/>
            <person name="Tandeau De Marsac N."/>
            <person name="Huntemann M."/>
            <person name="Wei C.-L."/>
            <person name="Han J."/>
            <person name="Detter J.C."/>
            <person name="Han C."/>
            <person name="Tapia R."/>
            <person name="Davenport K."/>
            <person name="Daligault H."/>
            <person name="Erkkila T."/>
            <person name="Gu W."/>
            <person name="Munk A.C.C."/>
            <person name="Teshima H."/>
            <person name="Xu Y."/>
            <person name="Chain P."/>
            <person name="Chen A."/>
            <person name="Krypides N."/>
            <person name="Mavromatis K."/>
            <person name="Markowitz V."/>
            <person name="Szeto E."/>
            <person name="Ivanova N."/>
            <person name="Mikhailova N."/>
            <person name="Ovchinnikova G."/>
            <person name="Pagani I."/>
            <person name="Pati A."/>
            <person name="Goodwin L."/>
            <person name="Peters L."/>
            <person name="Pitluck S."/>
            <person name="Woyke T."/>
            <person name="Kerfeld C."/>
        </authorList>
    </citation>
    <scope>NUCLEOTIDE SEQUENCE [LARGE SCALE GENOMIC DNA]</scope>
    <source>
        <strain evidence="1 2">PCC 7112</strain>
    </source>
</reference>
<dbReference type="eggNOG" id="COG0265">
    <property type="taxonomic scope" value="Bacteria"/>
</dbReference>
<sequence length="216" mass="23932" precursor="true">MILVPNLIKHSEKIMKQQLVTKVLVATACALSGLTVASGPSYSRGAPGESGFWCSTSTGAPVTVYKNPKGALEPWIEWTSDYFSGSGYDPATRCQLVSQRLETYRRQRMLKYITAGQMNGQNVICTANQVNGLCQNLIYTLRPGQDPIGSLYNLLAWRQGYAGMPSFDETSKIPYIDVSDKLGENMDDEAQLPPFPQRSDSLKDWQIFHPIANSKD</sequence>
<name>K9VPV2_9CYAN</name>
<proteinExistence type="predicted"/>
<dbReference type="Pfam" id="PF14218">
    <property type="entry name" value="COP23"/>
    <property type="match status" value="1"/>
</dbReference>
<dbReference type="KEGG" id="oni:Osc7112_5771"/>
<dbReference type="STRING" id="179408.Osc7112_5771"/>